<reference evidence="2 3" key="1">
    <citation type="journal article" date="2012" name="J. Bacteriol.">
        <title>Genome Sequence of Radiation-Resistant Modestobacter marinus Strain BC501, a Representative Actinobacterium That Thrives on Calcareous Stone Surfaces.</title>
        <authorList>
            <person name="Normand P."/>
            <person name="Gury J."/>
            <person name="Pujic P."/>
            <person name="Chouaia B."/>
            <person name="Crotti E."/>
            <person name="Brusetti L."/>
            <person name="Daffonchio D."/>
            <person name="Vacherie B."/>
            <person name="Barbe V."/>
            <person name="Medigue C."/>
            <person name="Calteau A."/>
            <person name="Ghodhbane-Gtari F."/>
            <person name="Essoussi I."/>
            <person name="Nouioui I."/>
            <person name="Abbassi-Ghozzi I."/>
            <person name="Gtari M."/>
        </authorList>
    </citation>
    <scope>NUCLEOTIDE SEQUENCE [LARGE SCALE GENOMIC DNA]</scope>
    <source>
        <strain evidence="3">BC 501</strain>
    </source>
</reference>
<evidence type="ECO:0000256" key="1">
    <source>
        <dbReference type="SAM" id="MobiDB-lite"/>
    </source>
</evidence>
<dbReference type="HOGENOM" id="CLU_1110454_0_0_11"/>
<feature type="compositionally biased region" description="Basic residues" evidence="1">
    <location>
        <begin position="7"/>
        <end position="25"/>
    </location>
</feature>
<dbReference type="Proteomes" id="UP000006461">
    <property type="component" value="Chromosome"/>
</dbReference>
<protein>
    <recommendedName>
        <fullName evidence="4">Fibronectin type-III domain-containing protein</fullName>
    </recommendedName>
</protein>
<accession>I4F533</accession>
<dbReference type="EMBL" id="FO203431">
    <property type="protein sequence ID" value="CCH90746.1"/>
    <property type="molecule type" value="Genomic_DNA"/>
</dbReference>
<dbReference type="AlphaFoldDB" id="I4F533"/>
<evidence type="ECO:0000313" key="3">
    <source>
        <dbReference type="Proteomes" id="UP000006461"/>
    </source>
</evidence>
<evidence type="ECO:0000313" key="2">
    <source>
        <dbReference type="EMBL" id="CCH90746.1"/>
    </source>
</evidence>
<name>I4F533_MODI5</name>
<dbReference type="KEGG" id="mmar:MODMU_5372"/>
<keyword evidence="3" id="KW-1185">Reference proteome</keyword>
<dbReference type="SUPFAM" id="SSF49265">
    <property type="entry name" value="Fibronectin type III"/>
    <property type="match status" value="1"/>
</dbReference>
<gene>
    <name evidence="2" type="ordered locus">MODMU_5372</name>
</gene>
<evidence type="ECO:0008006" key="4">
    <source>
        <dbReference type="Google" id="ProtNLM"/>
    </source>
</evidence>
<feature type="region of interest" description="Disordered" evidence="1">
    <location>
        <begin position="1"/>
        <end position="27"/>
    </location>
</feature>
<dbReference type="InterPro" id="IPR036116">
    <property type="entry name" value="FN3_sf"/>
</dbReference>
<dbReference type="eggNOG" id="ENOG502ZJ7T">
    <property type="taxonomic scope" value="Bacteria"/>
</dbReference>
<proteinExistence type="predicted"/>
<organism evidence="2 3">
    <name type="scientific">Modestobacter italicus (strain DSM 44449 / CECT 9708 / BC 501)</name>
    <dbReference type="NCBI Taxonomy" id="2732864"/>
    <lineage>
        <taxon>Bacteria</taxon>
        <taxon>Bacillati</taxon>
        <taxon>Actinomycetota</taxon>
        <taxon>Actinomycetes</taxon>
        <taxon>Geodermatophilales</taxon>
        <taxon>Geodermatophilaceae</taxon>
        <taxon>Modestobacter</taxon>
    </lineage>
</organism>
<sequence length="250" mass="25591">MAEQRRRTPRKAVRRAPRRRVRRAPRSGGLTRWLTPVLALAAGGLFAASQLTPVLVDLTASSTITDEGVTVGGSSAPALGDGLLSWSTGTPAGDSNGATVTDGDAVGGLVVPQPPRPNGITLQPWAARGVAPTLTPLEPACGGYSTPKRITPGVVAGTGSATVTWMSDARGEVQSYRVSAVAQRPVSGVQPAPLTAAAAQPEGCQQVSATVTGLVSGEYYVFWLEEQVVSATTGRTRLDQVGSSAPVLVG</sequence>